<evidence type="ECO:0000259" key="10">
    <source>
        <dbReference type="PROSITE" id="PS50240"/>
    </source>
</evidence>
<dbReference type="EMBL" id="JQ904134">
    <property type="protein sequence ID" value="AFM77764.1"/>
    <property type="molecule type" value="mRNA"/>
</dbReference>
<evidence type="ECO:0000256" key="4">
    <source>
        <dbReference type="ARBA" id="ARBA00023240"/>
    </source>
</evidence>
<dbReference type="PRINTS" id="PR00722">
    <property type="entry name" value="CHYMOTRYPSIN"/>
</dbReference>
<name>I6TEW9_OSTNU</name>
<reference evidence="11" key="1">
    <citation type="submission" date="2012-04" db="EMBL/GenBank/DDBJ databases">
        <title>Characterization of cDNAs Encoding Putative Serine Proteases and Gene Transcriptional Responses to Cry1Ab Protoxin in Ostrinia nubilalis Larvae.</title>
        <authorList>
            <person name="Yao J."/>
            <person name="Buschman L.L."/>
            <person name="Oppert B."/>
            <person name="Khajuria C."/>
            <person name="Zhu K.Y."/>
        </authorList>
    </citation>
    <scope>NUCLEOTIDE SEQUENCE</scope>
</reference>
<dbReference type="GO" id="GO:0004252">
    <property type="term" value="F:serine-type endopeptidase activity"/>
    <property type="evidence" value="ECO:0007669"/>
    <property type="project" value="InterPro"/>
</dbReference>
<dbReference type="CDD" id="cd00190">
    <property type="entry name" value="Tryp_SPc"/>
    <property type="match status" value="1"/>
</dbReference>
<proteinExistence type="evidence at transcript level"/>
<protein>
    <submittedName>
        <fullName evidence="11">Putative chymotrypsin 5</fullName>
    </submittedName>
</protein>
<evidence type="ECO:0000256" key="8">
    <source>
        <dbReference type="RuleBase" id="RU363034"/>
    </source>
</evidence>
<feature type="signal peptide" evidence="9">
    <location>
        <begin position="1"/>
        <end position="16"/>
    </location>
</feature>
<dbReference type="GO" id="GO:0090729">
    <property type="term" value="F:toxin activity"/>
    <property type="evidence" value="ECO:0007669"/>
    <property type="project" value="UniProtKB-KW"/>
</dbReference>
<dbReference type="PROSITE" id="PS50240">
    <property type="entry name" value="TRYPSIN_DOM"/>
    <property type="match status" value="1"/>
</dbReference>
<accession>I6TEW9</accession>
<dbReference type="InterPro" id="IPR051487">
    <property type="entry name" value="Ser/Thr_Proteases_Immune/Dev"/>
</dbReference>
<comment type="subcellular location">
    <subcellularLocation>
        <location evidence="1">Secreted</location>
        <location evidence="1">Extracellular space</location>
    </subcellularLocation>
</comment>
<evidence type="ECO:0000256" key="9">
    <source>
        <dbReference type="SAM" id="SignalP"/>
    </source>
</evidence>
<dbReference type="PROSITE" id="PS00134">
    <property type="entry name" value="TRYPSIN_HIS"/>
    <property type="match status" value="1"/>
</dbReference>
<dbReference type="AlphaFoldDB" id="I6TEW9"/>
<dbReference type="SUPFAM" id="SSF50494">
    <property type="entry name" value="Trypsin-like serine proteases"/>
    <property type="match status" value="1"/>
</dbReference>
<dbReference type="InterPro" id="IPR001314">
    <property type="entry name" value="Peptidase_S1A"/>
</dbReference>
<dbReference type="Pfam" id="PF00089">
    <property type="entry name" value="Trypsin"/>
    <property type="match status" value="1"/>
</dbReference>
<comment type="similarity">
    <text evidence="5">Belongs to the peptidase S1 family. CLIP subfamily.</text>
</comment>
<comment type="function">
    <text evidence="6">Fibrinolytic activity; shows preferential cleavage of Arg-Gly bonds in all three fibrinogen chains. Contact with the caterpillars causes severe bleeding, due the anticoagulant effect of the protein.</text>
</comment>
<dbReference type="GO" id="GO:0006508">
    <property type="term" value="P:proteolysis"/>
    <property type="evidence" value="ECO:0007669"/>
    <property type="project" value="UniProtKB-KW"/>
</dbReference>
<dbReference type="GO" id="GO:0005576">
    <property type="term" value="C:extracellular region"/>
    <property type="evidence" value="ECO:0007669"/>
    <property type="project" value="UniProtKB-SubCell"/>
</dbReference>
<dbReference type="MEROPS" id="S01.040"/>
<keyword evidence="3" id="KW-1015">Disulfide bond</keyword>
<keyword evidence="9" id="KW-0732">Signal</keyword>
<dbReference type="PANTHER" id="PTHR24256">
    <property type="entry name" value="TRYPTASE-RELATED"/>
    <property type="match status" value="1"/>
</dbReference>
<evidence type="ECO:0000256" key="2">
    <source>
        <dbReference type="ARBA" id="ARBA00022656"/>
    </source>
</evidence>
<organism evidence="11">
    <name type="scientific">Ostrinia nubilalis</name>
    <name type="common">European corn borer</name>
    <name type="synonym">Pyralis nubilalis</name>
    <dbReference type="NCBI Taxonomy" id="29057"/>
    <lineage>
        <taxon>Eukaryota</taxon>
        <taxon>Metazoa</taxon>
        <taxon>Ecdysozoa</taxon>
        <taxon>Arthropoda</taxon>
        <taxon>Hexapoda</taxon>
        <taxon>Insecta</taxon>
        <taxon>Pterygota</taxon>
        <taxon>Neoptera</taxon>
        <taxon>Endopterygota</taxon>
        <taxon>Lepidoptera</taxon>
        <taxon>Glossata</taxon>
        <taxon>Ditrysia</taxon>
        <taxon>Pyraloidea</taxon>
        <taxon>Crambidae</taxon>
        <taxon>Pyraustinae</taxon>
        <taxon>Ostrinia</taxon>
    </lineage>
</organism>
<keyword evidence="4" id="KW-1199">Hemostasis impairing toxin</keyword>
<evidence type="ECO:0000256" key="1">
    <source>
        <dbReference type="ARBA" id="ARBA00004239"/>
    </source>
</evidence>
<dbReference type="InterPro" id="IPR043504">
    <property type="entry name" value="Peptidase_S1_PA_chymotrypsin"/>
</dbReference>
<dbReference type="InterPro" id="IPR033116">
    <property type="entry name" value="TRYPSIN_SER"/>
</dbReference>
<evidence type="ECO:0000256" key="7">
    <source>
        <dbReference type="ARBA" id="ARBA00084094"/>
    </source>
</evidence>
<feature type="chain" id="PRO_5003706069" evidence="9">
    <location>
        <begin position="17"/>
        <end position="297"/>
    </location>
</feature>
<dbReference type="InterPro" id="IPR009003">
    <property type="entry name" value="Peptidase_S1_PA"/>
</dbReference>
<evidence type="ECO:0000256" key="5">
    <source>
        <dbReference type="ARBA" id="ARBA00024195"/>
    </source>
</evidence>
<dbReference type="Gene3D" id="2.40.10.10">
    <property type="entry name" value="Trypsin-like serine proteases"/>
    <property type="match status" value="1"/>
</dbReference>
<keyword evidence="8" id="KW-0645">Protease</keyword>
<sequence length="297" mass="31381">MKCLVVLLSAITATYAMDLARLAPEGASVYGYLTNIGIPEAERLQKAEEEYLAAESGARIINGQPSQLGLIPYQAGLVVSIVGVVGVSLCGGALVSNNRVLTAAHCWFDGTNQASMFTVVLGSVTVFSGGTRIDTFSVVSHPEFSVNPARNDIAVIHLPQRVSTTSIIAPIALPSGTELYESFSGNSAIASGFGMTSQSGSLTLDQFLNYVTLPVISNTECLTTYPSTLQTTHICTDGKGPRGTCHGDSGGPLAVFRNNRWILIGLSSFGPREGCEAGLPTVFTRVTSYITFIYQNL</sequence>
<keyword evidence="8" id="KW-0378">Hydrolase</keyword>
<evidence type="ECO:0000313" key="11">
    <source>
        <dbReference type="EMBL" id="AFM77764.1"/>
    </source>
</evidence>
<dbReference type="FunFam" id="2.40.10.10:FF:000068">
    <property type="entry name" value="transmembrane protease serine 2"/>
    <property type="match status" value="1"/>
</dbReference>
<evidence type="ECO:0000256" key="3">
    <source>
        <dbReference type="ARBA" id="ARBA00023157"/>
    </source>
</evidence>
<keyword evidence="8" id="KW-0720">Serine protease</keyword>
<keyword evidence="2" id="KW-0800">Toxin</keyword>
<gene>
    <name evidence="11" type="primary">CTP5</name>
</gene>
<dbReference type="SMART" id="SM00020">
    <property type="entry name" value="Tryp_SPc"/>
    <property type="match status" value="1"/>
</dbReference>
<dbReference type="InterPro" id="IPR018114">
    <property type="entry name" value="TRYPSIN_HIS"/>
</dbReference>
<evidence type="ECO:0000256" key="6">
    <source>
        <dbReference type="ARBA" id="ARBA00055534"/>
    </source>
</evidence>
<feature type="domain" description="Peptidase S1" evidence="10">
    <location>
        <begin position="60"/>
        <end position="297"/>
    </location>
</feature>
<dbReference type="PROSITE" id="PS00135">
    <property type="entry name" value="TRYPSIN_SER"/>
    <property type="match status" value="1"/>
</dbReference>
<keyword evidence="7" id="KW-1205">Fibrinolytic toxin</keyword>
<dbReference type="InterPro" id="IPR001254">
    <property type="entry name" value="Trypsin_dom"/>
</dbReference>